<evidence type="ECO:0000256" key="5">
    <source>
        <dbReference type="SAM" id="Phobius"/>
    </source>
</evidence>
<protein>
    <submittedName>
        <fullName evidence="6">Formate hydrogenlyase subunit 4</fullName>
    </submittedName>
</protein>
<keyword evidence="2 5" id="KW-0812">Transmembrane</keyword>
<dbReference type="STRING" id="561720.SAMN06275492_12136"/>
<dbReference type="InterPro" id="IPR001694">
    <property type="entry name" value="NADH_UbQ_OxRdtase_su1/FPO"/>
</dbReference>
<proteinExistence type="predicted"/>
<feature type="transmembrane region" description="Helical" evidence="5">
    <location>
        <begin position="287"/>
        <end position="306"/>
    </location>
</feature>
<feature type="transmembrane region" description="Helical" evidence="5">
    <location>
        <begin position="254"/>
        <end position="275"/>
    </location>
</feature>
<evidence type="ECO:0000313" key="6">
    <source>
        <dbReference type="EMBL" id="SMG36248.1"/>
    </source>
</evidence>
<dbReference type="PANTHER" id="PTHR43359">
    <property type="entry name" value="FORMATE HYDROGENLYASE SUBUNIT 4"/>
    <property type="match status" value="1"/>
</dbReference>
<feature type="transmembrane region" description="Helical" evidence="5">
    <location>
        <begin position="142"/>
        <end position="163"/>
    </location>
</feature>
<keyword evidence="4 5" id="KW-0472">Membrane</keyword>
<organism evidence="6 7">
    <name type="scientific">Dethiosulfovibrio salsuginis</name>
    <dbReference type="NCBI Taxonomy" id="561720"/>
    <lineage>
        <taxon>Bacteria</taxon>
        <taxon>Thermotogati</taxon>
        <taxon>Synergistota</taxon>
        <taxon>Synergistia</taxon>
        <taxon>Synergistales</taxon>
        <taxon>Dethiosulfovibrionaceae</taxon>
        <taxon>Dethiosulfovibrio</taxon>
    </lineage>
</organism>
<dbReference type="GO" id="GO:0005886">
    <property type="term" value="C:plasma membrane"/>
    <property type="evidence" value="ECO:0007669"/>
    <property type="project" value="TreeGrafter"/>
</dbReference>
<dbReference type="EMBL" id="FXBB01000021">
    <property type="protein sequence ID" value="SMG36248.1"/>
    <property type="molecule type" value="Genomic_DNA"/>
</dbReference>
<feature type="transmembrane region" description="Helical" evidence="5">
    <location>
        <begin position="6"/>
        <end position="26"/>
    </location>
</feature>
<evidence type="ECO:0000313" key="7">
    <source>
        <dbReference type="Proteomes" id="UP000193355"/>
    </source>
</evidence>
<evidence type="ECO:0000256" key="3">
    <source>
        <dbReference type="ARBA" id="ARBA00022989"/>
    </source>
</evidence>
<keyword evidence="6" id="KW-0456">Lyase</keyword>
<sequence>MVGELFFSILAVAMALVGAPFLRTVVNRTKAAMAGRQGPPLLLPYRSLLRLLSKGAVYGDGTTWVFRAGPVVSLATAFGALCLVPFAGRPSLIHFDGDVILMAYLLGVGRYFTVLAAMDTGSSFEGMGANREAFFSALTEPSLLLGVAGLGAITGSLSLSGIYGGIGGAAFLGANLPAMIFILASFVIVYLTENSRIPVDDPTTHLELTMIHEVMVLDHCGVDLAFIEYGGALKLWTMGLLITGLVYPGGSGSLFLDVALSLLCLLGLQVALGLVESSMARLKMGRIPQFLAVGFVMSTLWIMWVVR</sequence>
<evidence type="ECO:0000256" key="1">
    <source>
        <dbReference type="ARBA" id="ARBA00004141"/>
    </source>
</evidence>
<feature type="transmembrane region" description="Helical" evidence="5">
    <location>
        <begin position="231"/>
        <end position="248"/>
    </location>
</feature>
<feature type="transmembrane region" description="Helical" evidence="5">
    <location>
        <begin position="99"/>
        <end position="121"/>
    </location>
</feature>
<feature type="transmembrane region" description="Helical" evidence="5">
    <location>
        <begin position="64"/>
        <end position="87"/>
    </location>
</feature>
<reference evidence="7" key="1">
    <citation type="submission" date="2017-04" db="EMBL/GenBank/DDBJ databases">
        <authorList>
            <person name="Varghese N."/>
            <person name="Submissions S."/>
        </authorList>
    </citation>
    <scope>NUCLEOTIDE SEQUENCE [LARGE SCALE GENOMIC DNA]</scope>
    <source>
        <strain evidence="7">USBA 82</strain>
    </source>
</reference>
<accession>A0A1X7K5W1</accession>
<dbReference type="GO" id="GO:0016829">
    <property type="term" value="F:lyase activity"/>
    <property type="evidence" value="ECO:0007669"/>
    <property type="project" value="UniProtKB-KW"/>
</dbReference>
<evidence type="ECO:0000256" key="4">
    <source>
        <dbReference type="ARBA" id="ARBA00023136"/>
    </source>
</evidence>
<dbReference type="PANTHER" id="PTHR43359:SF1">
    <property type="entry name" value="FORMATE HYDROGENLYASE SUBUNIT 4-RELATED"/>
    <property type="match status" value="1"/>
</dbReference>
<comment type="subcellular location">
    <subcellularLocation>
        <location evidence="1">Membrane</location>
        <topology evidence="1">Multi-pass membrane protein</topology>
    </subcellularLocation>
</comment>
<dbReference type="Pfam" id="PF00146">
    <property type="entry name" value="NADHdh"/>
    <property type="match status" value="1"/>
</dbReference>
<dbReference type="Proteomes" id="UP000193355">
    <property type="component" value="Unassembled WGS sequence"/>
</dbReference>
<feature type="transmembrane region" description="Helical" evidence="5">
    <location>
        <begin position="169"/>
        <end position="191"/>
    </location>
</feature>
<dbReference type="AlphaFoldDB" id="A0A1X7K5W1"/>
<keyword evidence="3 5" id="KW-1133">Transmembrane helix</keyword>
<dbReference type="InterPro" id="IPR052561">
    <property type="entry name" value="ComplexI_Subunit1"/>
</dbReference>
<evidence type="ECO:0000256" key="2">
    <source>
        <dbReference type="ARBA" id="ARBA00022692"/>
    </source>
</evidence>
<keyword evidence="7" id="KW-1185">Reference proteome</keyword>
<gene>
    <name evidence="6" type="ORF">SAMN06275492_12136</name>
</gene>
<name>A0A1X7K5W1_9BACT</name>